<keyword evidence="11" id="KW-1185">Reference proteome</keyword>
<dbReference type="Proteomes" id="UP000003963">
    <property type="component" value="Unassembled WGS sequence"/>
</dbReference>
<dbReference type="PROSITE" id="PS00197">
    <property type="entry name" value="2FE2S_FER_1"/>
    <property type="match status" value="1"/>
</dbReference>
<evidence type="ECO:0000256" key="1">
    <source>
        <dbReference type="ARBA" id="ARBA00001974"/>
    </source>
</evidence>
<dbReference type="PRINTS" id="PR00409">
    <property type="entry name" value="PHDIOXRDTASE"/>
</dbReference>
<dbReference type="AlphaFoldDB" id="D9WUJ6"/>
<dbReference type="InterPro" id="IPR017927">
    <property type="entry name" value="FAD-bd_FR_type"/>
</dbReference>
<evidence type="ECO:0000256" key="2">
    <source>
        <dbReference type="ARBA" id="ARBA00022630"/>
    </source>
</evidence>
<organism evidence="10 11">
    <name type="scientific">Streptomyces himastatinicus ATCC 53653</name>
    <dbReference type="NCBI Taxonomy" id="457427"/>
    <lineage>
        <taxon>Bacteria</taxon>
        <taxon>Bacillati</taxon>
        <taxon>Actinomycetota</taxon>
        <taxon>Actinomycetes</taxon>
        <taxon>Kitasatosporales</taxon>
        <taxon>Streptomycetaceae</taxon>
        <taxon>Streptomyces</taxon>
        <taxon>Streptomyces violaceusniger group</taxon>
    </lineage>
</organism>
<dbReference type="Pfam" id="PF00111">
    <property type="entry name" value="Fer2"/>
    <property type="match status" value="1"/>
</dbReference>
<dbReference type="SUPFAM" id="SSF63380">
    <property type="entry name" value="Riboflavin synthase domain-like"/>
    <property type="match status" value="1"/>
</dbReference>
<keyword evidence="2" id="KW-0285">Flavoprotein</keyword>
<dbReference type="Gene3D" id="2.40.30.10">
    <property type="entry name" value="Translation factors"/>
    <property type="match status" value="1"/>
</dbReference>
<dbReference type="InterPro" id="IPR006058">
    <property type="entry name" value="2Fe2S_fd_BS"/>
</dbReference>
<evidence type="ECO:0000256" key="7">
    <source>
        <dbReference type="ARBA" id="ARBA00023014"/>
    </source>
</evidence>
<keyword evidence="3" id="KW-0001">2Fe-2S</keyword>
<accession>D9WUJ6</accession>
<dbReference type="InterPro" id="IPR017938">
    <property type="entry name" value="Riboflavin_synthase-like_b-brl"/>
</dbReference>
<feature type="domain" description="2Fe-2S ferredoxin-type" evidence="8">
    <location>
        <begin position="226"/>
        <end position="305"/>
    </location>
</feature>
<dbReference type="Pfam" id="PF00175">
    <property type="entry name" value="NAD_binding_1"/>
    <property type="match status" value="1"/>
</dbReference>
<dbReference type="HOGENOM" id="CLU_003827_17_0_11"/>
<sequence length="305" mass="32904">MQQMQHTTLDHIEQIAEGVVSLVLRGTTGPLAPWEPGAHIDVALPNWLTRQYSLCGDPADRDAYRIAVRHDPLSRGGSEYIHRFLRRGRTLDVSLPRNHFPLVPAPEYLFLAGGIGITPILPMLRAAAASGVPVSLVYAGRSPATIPFADELLSLHGDVVRIVATRHHGRPDLTALRSALRPDALVYCCGPAPMLAAAEATFPAERLHVERFQPVTRTYAPNTPFEAVCARSGRTVQVPPDESLLDALTHAGYPVPSGCREGVCGSCEVTLLGGEPEHRDDIGAPAGRMYACVSRAQSPQLVVDL</sequence>
<dbReference type="InterPro" id="IPR012675">
    <property type="entry name" value="Beta-grasp_dom_sf"/>
</dbReference>
<dbReference type="GO" id="GO:0051537">
    <property type="term" value="F:2 iron, 2 sulfur cluster binding"/>
    <property type="evidence" value="ECO:0007669"/>
    <property type="project" value="UniProtKB-KW"/>
</dbReference>
<evidence type="ECO:0000256" key="5">
    <source>
        <dbReference type="ARBA" id="ARBA00023002"/>
    </source>
</evidence>
<name>D9WUJ6_9ACTN</name>
<dbReference type="PROSITE" id="PS51384">
    <property type="entry name" value="FAD_FR"/>
    <property type="match status" value="1"/>
</dbReference>
<keyword evidence="6" id="KW-0408">Iron</keyword>
<dbReference type="EMBL" id="GG657754">
    <property type="protein sequence ID" value="EFL26378.1"/>
    <property type="molecule type" value="Genomic_DNA"/>
</dbReference>
<dbReference type="GO" id="GO:0046872">
    <property type="term" value="F:metal ion binding"/>
    <property type="evidence" value="ECO:0007669"/>
    <property type="project" value="UniProtKB-KW"/>
</dbReference>
<dbReference type="InterPro" id="IPR001041">
    <property type="entry name" value="2Fe-2S_ferredoxin-type"/>
</dbReference>
<evidence type="ECO:0000256" key="4">
    <source>
        <dbReference type="ARBA" id="ARBA00022723"/>
    </source>
</evidence>
<evidence type="ECO:0000259" key="9">
    <source>
        <dbReference type="PROSITE" id="PS51384"/>
    </source>
</evidence>
<evidence type="ECO:0000259" key="8">
    <source>
        <dbReference type="PROSITE" id="PS51085"/>
    </source>
</evidence>
<protein>
    <submittedName>
        <fullName evidence="10">Putative iron-sulfur oxidoreductase</fullName>
    </submittedName>
</protein>
<gene>
    <name evidence="10" type="ORF">SSOG_06092</name>
</gene>
<dbReference type="PANTHER" id="PTHR47354:SF1">
    <property type="entry name" value="CARNITINE MONOOXYGENASE REDUCTASE SUBUNIT"/>
    <property type="match status" value="1"/>
</dbReference>
<dbReference type="STRING" id="457427.SSOG_06092"/>
<dbReference type="Gene3D" id="3.40.50.80">
    <property type="entry name" value="Nucleotide-binding domain of ferredoxin-NADP reductase (FNR) module"/>
    <property type="match status" value="1"/>
</dbReference>
<dbReference type="Gene3D" id="3.10.20.30">
    <property type="match status" value="1"/>
</dbReference>
<evidence type="ECO:0000256" key="6">
    <source>
        <dbReference type="ARBA" id="ARBA00023004"/>
    </source>
</evidence>
<reference evidence="10 11" key="1">
    <citation type="submission" date="2009-02" db="EMBL/GenBank/DDBJ databases">
        <title>Annotation of Streptomyces hygroscopicus strain ATCC 53653.</title>
        <authorList>
            <consortium name="The Broad Institute Genome Sequencing Platform"/>
            <consortium name="Broad Institute Microbial Sequencing Center"/>
            <person name="Fischbach M."/>
            <person name="Godfrey P."/>
            <person name="Ward D."/>
            <person name="Young S."/>
            <person name="Zeng Q."/>
            <person name="Koehrsen M."/>
            <person name="Alvarado L."/>
            <person name="Berlin A.M."/>
            <person name="Bochicchio J."/>
            <person name="Borenstein D."/>
            <person name="Chapman S.B."/>
            <person name="Chen Z."/>
            <person name="Engels R."/>
            <person name="Freedman E."/>
            <person name="Gellesch M."/>
            <person name="Goldberg J."/>
            <person name="Griggs A."/>
            <person name="Gujja S."/>
            <person name="Heilman E.R."/>
            <person name="Heiman D.I."/>
            <person name="Hepburn T.A."/>
            <person name="Howarth C."/>
            <person name="Jen D."/>
            <person name="Larson L."/>
            <person name="Lewis B."/>
            <person name="Mehta T."/>
            <person name="Park D."/>
            <person name="Pearson M."/>
            <person name="Richards J."/>
            <person name="Roberts A."/>
            <person name="Saif S."/>
            <person name="Shea T.D."/>
            <person name="Shenoy N."/>
            <person name="Sisk P."/>
            <person name="Stolte C."/>
            <person name="Sykes S.N."/>
            <person name="Thomson T."/>
            <person name="Walk T."/>
            <person name="White J."/>
            <person name="Yandava C."/>
            <person name="Straight P."/>
            <person name="Clardy J."/>
            <person name="Hung D."/>
            <person name="Kolter R."/>
            <person name="Mekalanos J."/>
            <person name="Walker S."/>
            <person name="Walsh C.T."/>
            <person name="Wieland-Brown L.C."/>
            <person name="Haas B."/>
            <person name="Nusbaum C."/>
            <person name="Birren B."/>
        </authorList>
    </citation>
    <scope>NUCLEOTIDE SEQUENCE [LARGE SCALE GENOMIC DNA]</scope>
    <source>
        <strain evidence="10 11">ATCC 53653</strain>
    </source>
</reference>
<dbReference type="SUPFAM" id="SSF54292">
    <property type="entry name" value="2Fe-2S ferredoxin-like"/>
    <property type="match status" value="1"/>
</dbReference>
<dbReference type="SUPFAM" id="SSF52343">
    <property type="entry name" value="Ferredoxin reductase-like, C-terminal NADP-linked domain"/>
    <property type="match status" value="1"/>
</dbReference>
<dbReference type="InterPro" id="IPR039261">
    <property type="entry name" value="FNR_nucleotide-bd"/>
</dbReference>
<dbReference type="PANTHER" id="PTHR47354">
    <property type="entry name" value="NADH OXIDOREDUCTASE HCR"/>
    <property type="match status" value="1"/>
</dbReference>
<keyword evidence="4" id="KW-0479">Metal-binding</keyword>
<comment type="cofactor">
    <cofactor evidence="1">
        <name>FAD</name>
        <dbReference type="ChEBI" id="CHEBI:57692"/>
    </cofactor>
</comment>
<dbReference type="GO" id="GO:0016491">
    <property type="term" value="F:oxidoreductase activity"/>
    <property type="evidence" value="ECO:0007669"/>
    <property type="project" value="UniProtKB-KW"/>
</dbReference>
<keyword evidence="5" id="KW-0560">Oxidoreductase</keyword>
<feature type="domain" description="FAD-binding FR-type" evidence="9">
    <location>
        <begin position="2"/>
        <end position="103"/>
    </location>
</feature>
<evidence type="ECO:0000256" key="3">
    <source>
        <dbReference type="ARBA" id="ARBA00022714"/>
    </source>
</evidence>
<proteinExistence type="predicted"/>
<keyword evidence="7" id="KW-0411">Iron-sulfur</keyword>
<dbReference type="InterPro" id="IPR036010">
    <property type="entry name" value="2Fe-2S_ferredoxin-like_sf"/>
</dbReference>
<dbReference type="CDD" id="cd00207">
    <property type="entry name" value="fer2"/>
    <property type="match status" value="1"/>
</dbReference>
<dbReference type="PROSITE" id="PS51085">
    <property type="entry name" value="2FE2S_FER_2"/>
    <property type="match status" value="1"/>
</dbReference>
<dbReference type="InterPro" id="IPR001433">
    <property type="entry name" value="OxRdtase_FAD/NAD-bd"/>
</dbReference>
<evidence type="ECO:0000313" key="10">
    <source>
        <dbReference type="EMBL" id="EFL26378.1"/>
    </source>
</evidence>
<evidence type="ECO:0000313" key="11">
    <source>
        <dbReference type="Proteomes" id="UP000003963"/>
    </source>
</evidence>
<dbReference type="InterPro" id="IPR050415">
    <property type="entry name" value="MRET"/>
</dbReference>
<dbReference type="CDD" id="cd06185">
    <property type="entry name" value="PDR_like"/>
    <property type="match status" value="1"/>
</dbReference>